<reference evidence="3" key="1">
    <citation type="submission" date="2015-01" db="EMBL/GenBank/DDBJ databases">
        <authorList>
            <person name="Aksoy S."/>
            <person name="Warren W."/>
            <person name="Wilson R.K."/>
        </authorList>
    </citation>
    <scope>NUCLEOTIDE SEQUENCE [LARGE SCALE GENOMIC DNA]</scope>
    <source>
        <strain evidence="3">IAEA</strain>
    </source>
</reference>
<proteinExistence type="predicted"/>
<name>A0A1B0AT36_9MUSC</name>
<protein>
    <submittedName>
        <fullName evidence="2">Uncharacterized protein</fullName>
    </submittedName>
</protein>
<dbReference type="Proteomes" id="UP000092460">
    <property type="component" value="Unassembled WGS sequence"/>
</dbReference>
<keyword evidence="1" id="KW-1133">Transmembrane helix</keyword>
<feature type="transmembrane region" description="Helical" evidence="1">
    <location>
        <begin position="45"/>
        <end position="64"/>
    </location>
</feature>
<dbReference type="AlphaFoldDB" id="A0A1B0AT36"/>
<accession>A0A1B0AT36</accession>
<evidence type="ECO:0000256" key="1">
    <source>
        <dbReference type="SAM" id="Phobius"/>
    </source>
</evidence>
<reference evidence="2" key="2">
    <citation type="submission" date="2020-05" db="UniProtKB">
        <authorList>
            <consortium name="EnsemblMetazoa"/>
        </authorList>
    </citation>
    <scope>IDENTIFICATION</scope>
    <source>
        <strain evidence="2">IAEA</strain>
    </source>
</reference>
<dbReference type="VEuPathDB" id="VectorBase:GPPI007635"/>
<evidence type="ECO:0000313" key="2">
    <source>
        <dbReference type="EnsemblMetazoa" id="GPPI007635-PA"/>
    </source>
</evidence>
<dbReference type="EnsemblMetazoa" id="GPPI007635-RA">
    <property type="protein sequence ID" value="GPPI007635-PA"/>
    <property type="gene ID" value="GPPI007635"/>
</dbReference>
<keyword evidence="1" id="KW-0472">Membrane</keyword>
<sequence>MRSTIDVGYVVICGNKINIAITMRYMFVLINVLFIQNNFMFPPDASANSFHCLILAVFMGIKILKSIELQQFQP</sequence>
<dbReference type="EMBL" id="JXJN01003125">
    <property type="status" value="NOT_ANNOTATED_CDS"/>
    <property type="molecule type" value="Genomic_DNA"/>
</dbReference>
<evidence type="ECO:0000313" key="3">
    <source>
        <dbReference type="Proteomes" id="UP000092460"/>
    </source>
</evidence>
<keyword evidence="3" id="KW-1185">Reference proteome</keyword>
<organism evidence="2 3">
    <name type="scientific">Glossina palpalis gambiensis</name>
    <dbReference type="NCBI Taxonomy" id="67801"/>
    <lineage>
        <taxon>Eukaryota</taxon>
        <taxon>Metazoa</taxon>
        <taxon>Ecdysozoa</taxon>
        <taxon>Arthropoda</taxon>
        <taxon>Hexapoda</taxon>
        <taxon>Insecta</taxon>
        <taxon>Pterygota</taxon>
        <taxon>Neoptera</taxon>
        <taxon>Endopterygota</taxon>
        <taxon>Diptera</taxon>
        <taxon>Brachycera</taxon>
        <taxon>Muscomorpha</taxon>
        <taxon>Hippoboscoidea</taxon>
        <taxon>Glossinidae</taxon>
        <taxon>Glossina</taxon>
    </lineage>
</organism>
<keyword evidence="1" id="KW-0812">Transmembrane</keyword>